<dbReference type="Proteomes" id="UP000744032">
    <property type="component" value="Unassembled WGS sequence"/>
</dbReference>
<dbReference type="RefSeq" id="WP_168374505.1">
    <property type="nucleotide sequence ID" value="NZ_JAAXMD010000170.1"/>
</dbReference>
<proteinExistence type="predicted"/>
<name>A0ABX1IQ50_STRGB</name>
<dbReference type="EMBL" id="JAAXMD010000170">
    <property type="protein sequence ID" value="NKQ26378.1"/>
    <property type="molecule type" value="Genomic_DNA"/>
</dbReference>
<evidence type="ECO:0000313" key="1">
    <source>
        <dbReference type="EMBL" id="NKQ26378.1"/>
    </source>
</evidence>
<sequence length="103" mass="10537">MSVTAFRQTGPTTATATLTVTTDGTGPVTLTVAWSAGDSGGQPGTADGTATSFRRSGATQYTVTVDHTFRSTGCYWTVQATTSPASADGGAGQQLLTRQCEIR</sequence>
<comment type="caution">
    <text evidence="1">The sequence shown here is derived from an EMBL/GenBank/DDBJ whole genome shotgun (WGS) entry which is preliminary data.</text>
</comment>
<evidence type="ECO:0000313" key="2">
    <source>
        <dbReference type="Proteomes" id="UP000744032"/>
    </source>
</evidence>
<reference evidence="1 2" key="1">
    <citation type="submission" date="2020-04" db="EMBL/GenBank/DDBJ databases">
        <title>Genome sequence of Streptomyces galbus strain I339.</title>
        <authorList>
            <person name="Silva E.A.N."/>
            <person name="Merces M."/>
            <person name="Castelo Branco A.P.O.T."/>
            <person name="Vasconcelos P.C."/>
            <person name="Costa N.P."/>
            <person name="Marinho G.C.S."/>
            <person name="Oliveira C.J.B."/>
            <person name="Araujo D."/>
            <person name="Rodrigues Junior V.S."/>
            <person name="Almeida R."/>
            <person name="Silva Filho U.R."/>
            <person name="Andrade A.S.A."/>
            <person name="Cibulski S.P."/>
        </authorList>
    </citation>
    <scope>NUCLEOTIDE SEQUENCE [LARGE SCALE GENOMIC DNA]</scope>
    <source>
        <strain evidence="1 2">I339</strain>
    </source>
</reference>
<organism evidence="1 2">
    <name type="scientific">Streptomyces galbus</name>
    <dbReference type="NCBI Taxonomy" id="33898"/>
    <lineage>
        <taxon>Bacteria</taxon>
        <taxon>Bacillati</taxon>
        <taxon>Actinomycetota</taxon>
        <taxon>Actinomycetes</taxon>
        <taxon>Kitasatosporales</taxon>
        <taxon>Streptomycetaceae</taxon>
        <taxon>Streptomyces</taxon>
    </lineage>
</organism>
<protein>
    <submittedName>
        <fullName evidence="1">Uncharacterized protein</fullName>
    </submittedName>
</protein>
<keyword evidence="2" id="KW-1185">Reference proteome</keyword>
<accession>A0ABX1IQ50</accession>
<gene>
    <name evidence="1" type="ORF">HF200_18595</name>
</gene>